<evidence type="ECO:0000256" key="3">
    <source>
        <dbReference type="ARBA" id="ARBA00022989"/>
    </source>
</evidence>
<feature type="transmembrane region" description="Helical" evidence="5">
    <location>
        <begin position="105"/>
        <end position="127"/>
    </location>
</feature>
<reference evidence="6 7" key="1">
    <citation type="submission" date="2016-07" db="EMBL/GenBank/DDBJ databases">
        <title>Pervasive Adenine N6-methylation of Active Genes in Fungi.</title>
        <authorList>
            <consortium name="DOE Joint Genome Institute"/>
            <person name="Mondo S.J."/>
            <person name="Dannebaum R.O."/>
            <person name="Kuo R.C."/>
            <person name="Labutti K."/>
            <person name="Haridas S."/>
            <person name="Kuo A."/>
            <person name="Salamov A."/>
            <person name="Ahrendt S.R."/>
            <person name="Lipzen A."/>
            <person name="Sullivan W."/>
            <person name="Andreopoulos W.B."/>
            <person name="Clum A."/>
            <person name="Lindquist E."/>
            <person name="Daum C."/>
            <person name="Ramamoorthy G.K."/>
            <person name="Gryganskyi A."/>
            <person name="Culley D."/>
            <person name="Magnuson J.K."/>
            <person name="James T.Y."/>
            <person name="O'Malley M.A."/>
            <person name="Stajich J.E."/>
            <person name="Spatafora J.W."/>
            <person name="Visel A."/>
            <person name="Grigoriev I.V."/>
        </authorList>
    </citation>
    <scope>NUCLEOTIDE SEQUENCE [LARGE SCALE GENOMIC DNA]</scope>
    <source>
        <strain evidence="6 7">NRRL 3301</strain>
    </source>
</reference>
<keyword evidence="2 5" id="KW-0812">Transmembrane</keyword>
<dbReference type="OrthoDB" id="73612at2759"/>
<evidence type="ECO:0000313" key="6">
    <source>
        <dbReference type="EMBL" id="ORX56798.1"/>
    </source>
</evidence>
<comment type="subcellular location">
    <subcellularLocation>
        <location evidence="1">Membrane</location>
        <topology evidence="1">Multi-pass membrane protein</topology>
    </subcellularLocation>
</comment>
<proteinExistence type="predicted"/>
<evidence type="ECO:0000256" key="2">
    <source>
        <dbReference type="ARBA" id="ARBA00022692"/>
    </source>
</evidence>
<feature type="transmembrane region" description="Helical" evidence="5">
    <location>
        <begin position="76"/>
        <end position="93"/>
    </location>
</feature>
<keyword evidence="7" id="KW-1185">Reference proteome</keyword>
<dbReference type="Pfam" id="PF08551">
    <property type="entry name" value="DUF1751"/>
    <property type="match status" value="1"/>
</dbReference>
<comment type="caution">
    <text evidence="6">The sequence shown here is derived from an EMBL/GenBank/DDBJ whole genome shotgun (WGS) entry which is preliminary data.</text>
</comment>
<evidence type="ECO:0000256" key="4">
    <source>
        <dbReference type="ARBA" id="ARBA00023136"/>
    </source>
</evidence>
<dbReference type="STRING" id="101127.A0A1X2GLS6"/>
<feature type="transmembrane region" description="Helical" evidence="5">
    <location>
        <begin position="178"/>
        <end position="211"/>
    </location>
</feature>
<organism evidence="6 7">
    <name type="scientific">Hesseltinella vesiculosa</name>
    <dbReference type="NCBI Taxonomy" id="101127"/>
    <lineage>
        <taxon>Eukaryota</taxon>
        <taxon>Fungi</taxon>
        <taxon>Fungi incertae sedis</taxon>
        <taxon>Mucoromycota</taxon>
        <taxon>Mucoromycotina</taxon>
        <taxon>Mucoromycetes</taxon>
        <taxon>Mucorales</taxon>
        <taxon>Cunninghamellaceae</taxon>
        <taxon>Hesseltinella</taxon>
    </lineage>
</organism>
<dbReference type="SMART" id="SM01160">
    <property type="entry name" value="DUF1751"/>
    <property type="match status" value="1"/>
</dbReference>
<sequence length="341" mass="37920">MSSWKTVISNVPALTKTLLSCVVVASGLGSIYVYRQSLESDTPLEHTHCPLIGLVPGLLLYAPWTLATSLFFENTLLMFTLSMVVLLLCGKYLERVWGSRELLKFILISGIVTNFVTWLGMIMTFYLTGDDNYLYDTQINGMAGVFSAFLVAFKYLVPEHRLSLFGGVFSIRVKHLIGIATFISILCLAFFQALVFYNLVNVGWVVGWVYIRFFRVQDGIQGDQSEAFALVTFFPDFLHPIIGFAANHVHRVFVKLHLCPAYGRQPSTMYDMETRPAPGTARAEAERRRALALRALDMRLSKPAASIPSAPSTPTHPITNITNDASKETVLFDATDAAKEG</sequence>
<evidence type="ECO:0000256" key="5">
    <source>
        <dbReference type="SAM" id="Phobius"/>
    </source>
</evidence>
<dbReference type="Gene3D" id="1.20.1540.10">
    <property type="entry name" value="Rhomboid-like"/>
    <property type="match status" value="1"/>
</dbReference>
<protein>
    <submittedName>
        <fullName evidence="6">DUF1751-domain-containing protein</fullName>
    </submittedName>
</protein>
<feature type="transmembrane region" description="Helical" evidence="5">
    <location>
        <begin position="139"/>
        <end position="157"/>
    </location>
</feature>
<dbReference type="Proteomes" id="UP000242146">
    <property type="component" value="Unassembled WGS sequence"/>
</dbReference>
<name>A0A1X2GLS6_9FUNG</name>
<evidence type="ECO:0000256" key="1">
    <source>
        <dbReference type="ARBA" id="ARBA00004141"/>
    </source>
</evidence>
<dbReference type="InterPro" id="IPR013861">
    <property type="entry name" value="TMEM115/Pdh1/Rbl19"/>
</dbReference>
<evidence type="ECO:0000313" key="7">
    <source>
        <dbReference type="Proteomes" id="UP000242146"/>
    </source>
</evidence>
<dbReference type="SUPFAM" id="SSF144091">
    <property type="entry name" value="Rhomboid-like"/>
    <property type="match status" value="1"/>
</dbReference>
<dbReference type="GO" id="GO:0005794">
    <property type="term" value="C:Golgi apparatus"/>
    <property type="evidence" value="ECO:0007669"/>
    <property type="project" value="TreeGrafter"/>
</dbReference>
<dbReference type="FunFam" id="1.20.1540.10:FF:000004">
    <property type="entry name" value="Transmembrane protein 115"/>
    <property type="match status" value="1"/>
</dbReference>
<dbReference type="GO" id="GO:0006890">
    <property type="term" value="P:retrograde vesicle-mediated transport, Golgi to endoplasmic reticulum"/>
    <property type="evidence" value="ECO:0007669"/>
    <property type="project" value="InterPro"/>
</dbReference>
<feature type="transmembrane region" description="Helical" evidence="5">
    <location>
        <begin position="13"/>
        <end position="34"/>
    </location>
</feature>
<dbReference type="GO" id="GO:0016020">
    <property type="term" value="C:membrane"/>
    <property type="evidence" value="ECO:0007669"/>
    <property type="project" value="UniProtKB-SubCell"/>
</dbReference>
<accession>A0A1X2GLS6</accession>
<dbReference type="PANTHER" id="PTHR13377:SF3">
    <property type="entry name" value="TRANSMEMBRANE PROTEIN 115"/>
    <property type="match status" value="1"/>
</dbReference>
<keyword evidence="4 5" id="KW-0472">Membrane</keyword>
<dbReference type="EMBL" id="MCGT01000009">
    <property type="protein sequence ID" value="ORX56798.1"/>
    <property type="molecule type" value="Genomic_DNA"/>
</dbReference>
<dbReference type="PANTHER" id="PTHR13377">
    <property type="entry name" value="PLACENTAL PROTEIN 6"/>
    <property type="match status" value="1"/>
</dbReference>
<gene>
    <name evidence="6" type="ORF">DM01DRAFT_1319865</name>
</gene>
<dbReference type="AlphaFoldDB" id="A0A1X2GLS6"/>
<dbReference type="InterPro" id="IPR035952">
    <property type="entry name" value="Rhomboid-like_sf"/>
</dbReference>
<keyword evidence="3 5" id="KW-1133">Transmembrane helix</keyword>